<reference evidence="5" key="1">
    <citation type="journal article" date="2014" name="Int. J. Syst. Evol. Microbiol.">
        <title>Complete genome sequence of Corynebacterium casei LMG S-19264T (=DSM 44701T), isolated from a smear-ripened cheese.</title>
        <authorList>
            <consortium name="US DOE Joint Genome Institute (JGI-PGF)"/>
            <person name="Walter F."/>
            <person name="Albersmeier A."/>
            <person name="Kalinowski J."/>
            <person name="Ruckert C."/>
        </authorList>
    </citation>
    <scope>NUCLEOTIDE SEQUENCE</scope>
    <source>
        <strain evidence="5">CGMCC 1.12785</strain>
    </source>
</reference>
<dbReference type="Proteomes" id="UP000616114">
    <property type="component" value="Unassembled WGS sequence"/>
</dbReference>
<dbReference type="PANTHER" id="PTHR30231:SF4">
    <property type="entry name" value="PROTEIN NEN2"/>
    <property type="match status" value="1"/>
</dbReference>
<evidence type="ECO:0000256" key="3">
    <source>
        <dbReference type="ARBA" id="ARBA00022839"/>
    </source>
</evidence>
<proteinExistence type="predicted"/>
<keyword evidence="6" id="KW-1185">Reference proteome</keyword>
<comment type="caution">
    <text evidence="5">The sequence shown here is derived from an EMBL/GenBank/DDBJ whole genome shotgun (WGS) entry which is preliminary data.</text>
</comment>
<reference evidence="5" key="2">
    <citation type="submission" date="2020-09" db="EMBL/GenBank/DDBJ databases">
        <authorList>
            <person name="Sun Q."/>
            <person name="Zhou Y."/>
        </authorList>
    </citation>
    <scope>NUCLEOTIDE SEQUENCE</scope>
    <source>
        <strain evidence="5">CGMCC 1.12785</strain>
    </source>
</reference>
<evidence type="ECO:0000313" key="5">
    <source>
        <dbReference type="EMBL" id="GGA22743.1"/>
    </source>
</evidence>
<dbReference type="RefSeq" id="WP_188551442.1">
    <property type="nucleotide sequence ID" value="NZ_BMFY01000013.1"/>
</dbReference>
<dbReference type="Pfam" id="PF00929">
    <property type="entry name" value="RNase_T"/>
    <property type="match status" value="1"/>
</dbReference>
<keyword evidence="3 5" id="KW-0269">Exonuclease</keyword>
<dbReference type="GO" id="GO:0008408">
    <property type="term" value="F:3'-5' exonuclease activity"/>
    <property type="evidence" value="ECO:0007669"/>
    <property type="project" value="TreeGrafter"/>
</dbReference>
<protein>
    <submittedName>
        <fullName evidence="5">3'-5' exonuclease</fullName>
    </submittedName>
</protein>
<keyword evidence="1" id="KW-0540">Nuclease</keyword>
<dbReference type="InterPro" id="IPR013520">
    <property type="entry name" value="Ribonucl_H"/>
</dbReference>
<dbReference type="GO" id="GO:0003676">
    <property type="term" value="F:nucleic acid binding"/>
    <property type="evidence" value="ECO:0007669"/>
    <property type="project" value="InterPro"/>
</dbReference>
<dbReference type="Gene3D" id="3.30.420.10">
    <property type="entry name" value="Ribonuclease H-like superfamily/Ribonuclease H"/>
    <property type="match status" value="1"/>
</dbReference>
<dbReference type="GO" id="GO:0005829">
    <property type="term" value="C:cytosol"/>
    <property type="evidence" value="ECO:0007669"/>
    <property type="project" value="TreeGrafter"/>
</dbReference>
<feature type="domain" description="Exonuclease" evidence="4">
    <location>
        <begin position="7"/>
        <end position="185"/>
    </location>
</feature>
<dbReference type="SMART" id="SM00479">
    <property type="entry name" value="EXOIII"/>
    <property type="match status" value="1"/>
</dbReference>
<sequence length="231" mass="25131">MSWTEGFLVGFDLETTGVDPKNDRIVTACMVGFEGPQALGSRDWLADPGCEIPEAATRVHGISTEHARTHGAPIAAVLEQLLDGFRRVAAAGGVIIGHNVSYDLTALHTELLRHGFPPFLTGDEAPAIVDTLVLDKQFDRYRKGKRTLGTIAEHYGVRLDDAHNASADALAAVEIAVALAQRYPKIAKVSPKELHSMQIGWKQEQAADFQRYLRQSKDPQAVVSGAWPVEV</sequence>
<dbReference type="SUPFAM" id="SSF53098">
    <property type="entry name" value="Ribonuclease H-like"/>
    <property type="match status" value="1"/>
</dbReference>
<dbReference type="PANTHER" id="PTHR30231">
    <property type="entry name" value="DNA POLYMERASE III SUBUNIT EPSILON"/>
    <property type="match status" value="1"/>
</dbReference>
<dbReference type="InterPro" id="IPR012337">
    <property type="entry name" value="RNaseH-like_sf"/>
</dbReference>
<dbReference type="InterPro" id="IPR036397">
    <property type="entry name" value="RNaseH_sf"/>
</dbReference>
<dbReference type="CDD" id="cd06127">
    <property type="entry name" value="DEDDh"/>
    <property type="match status" value="1"/>
</dbReference>
<evidence type="ECO:0000313" key="6">
    <source>
        <dbReference type="Proteomes" id="UP000616114"/>
    </source>
</evidence>
<dbReference type="NCBIfam" id="NF005927">
    <property type="entry name" value="PRK07942.1"/>
    <property type="match status" value="1"/>
</dbReference>
<accession>A0A8J2U026</accession>
<keyword evidence="2" id="KW-0378">Hydrolase</keyword>
<evidence type="ECO:0000256" key="1">
    <source>
        <dbReference type="ARBA" id="ARBA00022722"/>
    </source>
</evidence>
<evidence type="ECO:0000259" key="4">
    <source>
        <dbReference type="SMART" id="SM00479"/>
    </source>
</evidence>
<organism evidence="5 6">
    <name type="scientific">Sediminivirga luteola</name>
    <dbReference type="NCBI Taxonomy" id="1774748"/>
    <lineage>
        <taxon>Bacteria</taxon>
        <taxon>Bacillati</taxon>
        <taxon>Actinomycetota</taxon>
        <taxon>Actinomycetes</taxon>
        <taxon>Micrococcales</taxon>
        <taxon>Brevibacteriaceae</taxon>
        <taxon>Sediminivirga</taxon>
    </lineage>
</organism>
<evidence type="ECO:0000256" key="2">
    <source>
        <dbReference type="ARBA" id="ARBA00022801"/>
    </source>
</evidence>
<gene>
    <name evidence="5" type="ORF">GCM10011333_27170</name>
</gene>
<name>A0A8J2U026_9MICO</name>
<dbReference type="EMBL" id="BMFY01000013">
    <property type="protein sequence ID" value="GGA22743.1"/>
    <property type="molecule type" value="Genomic_DNA"/>
</dbReference>
<dbReference type="AlphaFoldDB" id="A0A8J2U026"/>